<comment type="caution">
    <text evidence="2">The sequence shown here is derived from an EMBL/GenBank/DDBJ whole genome shotgun (WGS) entry which is preliminary data.</text>
</comment>
<organism evidence="2 3">
    <name type="scientific">Microbacter margulisiae</name>
    <dbReference type="NCBI Taxonomy" id="1350067"/>
    <lineage>
        <taxon>Bacteria</taxon>
        <taxon>Pseudomonadati</taxon>
        <taxon>Bacteroidota</taxon>
        <taxon>Bacteroidia</taxon>
        <taxon>Bacteroidales</taxon>
        <taxon>Porphyromonadaceae</taxon>
        <taxon>Microbacter</taxon>
    </lineage>
</organism>
<keyword evidence="1" id="KW-0732">Signal</keyword>
<evidence type="ECO:0000313" key="2">
    <source>
        <dbReference type="EMBL" id="MBB3186415.1"/>
    </source>
</evidence>
<name>A0A7W5DNZ6_9PORP</name>
<reference evidence="2 3" key="1">
    <citation type="submission" date="2020-08" db="EMBL/GenBank/DDBJ databases">
        <title>Genomic Encyclopedia of Type Strains, Phase IV (KMG-IV): sequencing the most valuable type-strain genomes for metagenomic binning, comparative biology and taxonomic classification.</title>
        <authorList>
            <person name="Goeker M."/>
        </authorList>
    </citation>
    <scope>NUCLEOTIDE SEQUENCE [LARGE SCALE GENOMIC DNA]</scope>
    <source>
        <strain evidence="2 3">DSM 27471</strain>
    </source>
</reference>
<evidence type="ECO:0000313" key="3">
    <source>
        <dbReference type="Proteomes" id="UP000544222"/>
    </source>
</evidence>
<gene>
    <name evidence="2" type="ORF">FHX64_000578</name>
</gene>
<feature type="chain" id="PRO_5031506717" description="Long-chain fatty acid transport protein" evidence="1">
    <location>
        <begin position="22"/>
        <end position="429"/>
    </location>
</feature>
<feature type="signal peptide" evidence="1">
    <location>
        <begin position="1"/>
        <end position="21"/>
    </location>
</feature>
<sequence>MQFKRIVWALAASFICLTLSAQNNTNSPYSRYGYGELRDLGFGKSQAMGGIGIGLRDHTTINPANPASYSAMDSLTFLFDFGVSGVKSSFSEAGTHASTFNGGLDYVAFQFPLAKWMAAGIGLVPYSVAGYNFTTQGRLKSITGTAQDLPGRTDTVLYLQSFNGNGSISQLYGGISVKLGKHLALGVNANYLFGSNNYYKSLSIADSSDASHTFTSTAQSLSLHVSTLSLRYGLQYTTNIGKVDGLTIGAMFEPKVGMHGHYTENTYGIDTVTIANAESSNYFETPTQFGFGATYMHDNRITLGADFLMQQWANSKYFGKTDSLKNRIKFSLGGEYINNPYGQSYWQRMRFRFGANYSTSYINVNGYSPTMMSISCGFGFPLRTSRSIVNTTFEYGIIGKSSPTTLRENYFRFSLDLTLDELWFFKREL</sequence>
<protein>
    <recommendedName>
        <fullName evidence="4">Long-chain fatty acid transport protein</fullName>
    </recommendedName>
</protein>
<dbReference type="AlphaFoldDB" id="A0A7W5DNZ6"/>
<proteinExistence type="predicted"/>
<accession>A0A7W5DNZ6</accession>
<keyword evidence="3" id="KW-1185">Reference proteome</keyword>
<dbReference type="RefSeq" id="WP_183412312.1">
    <property type="nucleotide sequence ID" value="NZ_JACHYB010000001.1"/>
</dbReference>
<dbReference type="Proteomes" id="UP000544222">
    <property type="component" value="Unassembled WGS sequence"/>
</dbReference>
<evidence type="ECO:0008006" key="4">
    <source>
        <dbReference type="Google" id="ProtNLM"/>
    </source>
</evidence>
<dbReference type="SUPFAM" id="SSF56935">
    <property type="entry name" value="Porins"/>
    <property type="match status" value="1"/>
</dbReference>
<evidence type="ECO:0000256" key="1">
    <source>
        <dbReference type="SAM" id="SignalP"/>
    </source>
</evidence>
<dbReference type="Gene3D" id="2.40.160.60">
    <property type="entry name" value="Outer membrane protein transport protein (OMPP1/FadL/TodX)"/>
    <property type="match status" value="1"/>
</dbReference>
<dbReference type="EMBL" id="JACHYB010000001">
    <property type="protein sequence ID" value="MBB3186415.1"/>
    <property type="molecule type" value="Genomic_DNA"/>
</dbReference>